<evidence type="ECO:0000313" key="9">
    <source>
        <dbReference type="Proteomes" id="UP001499979"/>
    </source>
</evidence>
<feature type="domain" description="RNA polymerase sigma factor 70 region 4 type 2" evidence="7">
    <location>
        <begin position="101"/>
        <end position="153"/>
    </location>
</feature>
<evidence type="ECO:0000259" key="6">
    <source>
        <dbReference type="Pfam" id="PF04542"/>
    </source>
</evidence>
<dbReference type="NCBIfam" id="TIGR02937">
    <property type="entry name" value="sigma70-ECF"/>
    <property type="match status" value="1"/>
</dbReference>
<dbReference type="Gene3D" id="1.10.1740.10">
    <property type="match status" value="1"/>
</dbReference>
<protein>
    <recommendedName>
        <fullName evidence="10">SigE family RNA polymerase sigma factor</fullName>
    </recommendedName>
</protein>
<dbReference type="InterPro" id="IPR039425">
    <property type="entry name" value="RNA_pol_sigma-70-like"/>
</dbReference>
<comment type="similarity">
    <text evidence="1">Belongs to the sigma-70 factor family. ECF subfamily.</text>
</comment>
<dbReference type="InterPro" id="IPR007627">
    <property type="entry name" value="RNA_pol_sigma70_r2"/>
</dbReference>
<dbReference type="EMBL" id="BAAAJE010000001">
    <property type="protein sequence ID" value="GAA1126559.1"/>
    <property type="molecule type" value="Genomic_DNA"/>
</dbReference>
<evidence type="ECO:0000259" key="7">
    <source>
        <dbReference type="Pfam" id="PF08281"/>
    </source>
</evidence>
<dbReference type="InterPro" id="IPR014325">
    <property type="entry name" value="RNA_pol_sigma-E_actinobac"/>
</dbReference>
<feature type="domain" description="RNA polymerase sigma-70 region 2" evidence="6">
    <location>
        <begin position="29"/>
        <end position="77"/>
    </location>
</feature>
<keyword evidence="2" id="KW-0805">Transcription regulation</keyword>
<evidence type="ECO:0000256" key="1">
    <source>
        <dbReference type="ARBA" id="ARBA00010641"/>
    </source>
</evidence>
<proteinExistence type="inferred from homology"/>
<dbReference type="PANTHER" id="PTHR43133">
    <property type="entry name" value="RNA POLYMERASE ECF-TYPE SIGMA FACTO"/>
    <property type="match status" value="1"/>
</dbReference>
<evidence type="ECO:0000256" key="2">
    <source>
        <dbReference type="ARBA" id="ARBA00023015"/>
    </source>
</evidence>
<dbReference type="Pfam" id="PF04542">
    <property type="entry name" value="Sigma70_r2"/>
    <property type="match status" value="1"/>
</dbReference>
<dbReference type="CDD" id="cd06171">
    <property type="entry name" value="Sigma70_r4"/>
    <property type="match status" value="1"/>
</dbReference>
<keyword evidence="4" id="KW-0238">DNA-binding</keyword>
<dbReference type="SUPFAM" id="SSF88946">
    <property type="entry name" value="Sigma2 domain of RNA polymerase sigma factors"/>
    <property type="match status" value="1"/>
</dbReference>
<keyword evidence="5" id="KW-0804">Transcription</keyword>
<dbReference type="RefSeq" id="WP_343904956.1">
    <property type="nucleotide sequence ID" value="NZ_BAAAJE010000001.1"/>
</dbReference>
<keyword evidence="9" id="KW-1185">Reference proteome</keyword>
<dbReference type="PANTHER" id="PTHR43133:SF50">
    <property type="entry name" value="ECF RNA POLYMERASE SIGMA FACTOR SIGM"/>
    <property type="match status" value="1"/>
</dbReference>
<organism evidence="8 9">
    <name type="scientific">Nocardioides aquiterrae</name>
    <dbReference type="NCBI Taxonomy" id="203799"/>
    <lineage>
        <taxon>Bacteria</taxon>
        <taxon>Bacillati</taxon>
        <taxon>Actinomycetota</taxon>
        <taxon>Actinomycetes</taxon>
        <taxon>Propionibacteriales</taxon>
        <taxon>Nocardioidaceae</taxon>
        <taxon>Nocardioides</taxon>
    </lineage>
</organism>
<dbReference type="Gene3D" id="1.10.10.10">
    <property type="entry name" value="Winged helix-like DNA-binding domain superfamily/Winged helix DNA-binding domain"/>
    <property type="match status" value="1"/>
</dbReference>
<reference evidence="8 9" key="1">
    <citation type="journal article" date="2019" name="Int. J. Syst. Evol. Microbiol.">
        <title>The Global Catalogue of Microorganisms (GCM) 10K type strain sequencing project: providing services to taxonomists for standard genome sequencing and annotation.</title>
        <authorList>
            <consortium name="The Broad Institute Genomics Platform"/>
            <consortium name="The Broad Institute Genome Sequencing Center for Infectious Disease"/>
            <person name="Wu L."/>
            <person name="Ma J."/>
        </authorList>
    </citation>
    <scope>NUCLEOTIDE SEQUENCE [LARGE SCALE GENOMIC DNA]</scope>
    <source>
        <strain evidence="8 9">JCM 11813</strain>
    </source>
</reference>
<dbReference type="InterPro" id="IPR013324">
    <property type="entry name" value="RNA_pol_sigma_r3/r4-like"/>
</dbReference>
<keyword evidence="3" id="KW-0731">Sigma factor</keyword>
<dbReference type="Proteomes" id="UP001499979">
    <property type="component" value="Unassembled WGS sequence"/>
</dbReference>
<accession>A0ABN1U7D7</accession>
<comment type="caution">
    <text evidence="8">The sequence shown here is derived from an EMBL/GenBank/DDBJ whole genome shotgun (WGS) entry which is preliminary data.</text>
</comment>
<evidence type="ECO:0000256" key="4">
    <source>
        <dbReference type="ARBA" id="ARBA00023125"/>
    </source>
</evidence>
<evidence type="ECO:0000256" key="3">
    <source>
        <dbReference type="ARBA" id="ARBA00023082"/>
    </source>
</evidence>
<dbReference type="SUPFAM" id="SSF88659">
    <property type="entry name" value="Sigma3 and sigma4 domains of RNA polymerase sigma factors"/>
    <property type="match status" value="1"/>
</dbReference>
<evidence type="ECO:0008006" key="10">
    <source>
        <dbReference type="Google" id="ProtNLM"/>
    </source>
</evidence>
<dbReference type="InterPro" id="IPR013325">
    <property type="entry name" value="RNA_pol_sigma_r2"/>
</dbReference>
<dbReference type="InterPro" id="IPR013249">
    <property type="entry name" value="RNA_pol_sigma70_r4_t2"/>
</dbReference>
<dbReference type="InterPro" id="IPR014284">
    <property type="entry name" value="RNA_pol_sigma-70_dom"/>
</dbReference>
<dbReference type="Pfam" id="PF08281">
    <property type="entry name" value="Sigma70_r4_2"/>
    <property type="match status" value="1"/>
</dbReference>
<gene>
    <name evidence="8" type="ORF">GCM10009606_02770</name>
</gene>
<dbReference type="NCBIfam" id="TIGR02983">
    <property type="entry name" value="SigE-fam_strep"/>
    <property type="match status" value="1"/>
</dbReference>
<sequence length="168" mass="18635">MEQDEDFTAFAGARWAALVRSGIVLGCTPEEAQDLAQTALLRCYTAWRKVAAADDRDAYVYRILVNCHRDSRRRRWWGERPAARLPDRGAADHAARVEVADAVHRALADLTASHREVVVLRYYADLGEQRTAEILGISPGTVKSRLARALACLAASSHLSDLPEGRPR</sequence>
<dbReference type="InterPro" id="IPR036388">
    <property type="entry name" value="WH-like_DNA-bd_sf"/>
</dbReference>
<name>A0ABN1U7D7_9ACTN</name>
<evidence type="ECO:0000313" key="8">
    <source>
        <dbReference type="EMBL" id="GAA1126559.1"/>
    </source>
</evidence>
<evidence type="ECO:0000256" key="5">
    <source>
        <dbReference type="ARBA" id="ARBA00023163"/>
    </source>
</evidence>